<dbReference type="PANTHER" id="PTHR35602">
    <property type="entry name" value="ESTERASE YQIA-RELATED"/>
    <property type="match status" value="1"/>
</dbReference>
<gene>
    <name evidence="1" type="ORF">RM552_00735</name>
</gene>
<sequence>MQHLVYLHGFLSSPKSEKAQQTLAFAKTHFPWLNVHLPELPGDIDVSISKIDSLVSTLPTGRFSFIGSSMGGFLSTYCVEKYGGKAVLINPAVEPFNLLSAYIGQHVNPYTDEKFVIHSGHLSKLKGASTEYLKSPKAYFTLLQKGDETLDYRLAAKKYAKAKLVIEDGGNHSFVDYHKHLPDIFKFLLS</sequence>
<dbReference type="EMBL" id="JAVRHX010000001">
    <property type="protein sequence ID" value="MDT0593364.1"/>
    <property type="molecule type" value="Genomic_DNA"/>
</dbReference>
<dbReference type="InterPro" id="IPR029058">
    <property type="entry name" value="AB_hydrolase_fold"/>
</dbReference>
<dbReference type="InterPro" id="IPR008886">
    <property type="entry name" value="UPF0227/Esterase_YqiA"/>
</dbReference>
<keyword evidence="2" id="KW-1185">Reference proteome</keyword>
<dbReference type="RefSeq" id="WP_311366885.1">
    <property type="nucleotide sequence ID" value="NZ_JAVRHX010000001.1"/>
</dbReference>
<comment type="caution">
    <text evidence="1">The sequence shown here is derived from an EMBL/GenBank/DDBJ whole genome shotgun (WGS) entry which is preliminary data.</text>
</comment>
<name>A0ABU2ZLZ5_9ALTE</name>
<evidence type="ECO:0000313" key="1">
    <source>
        <dbReference type="EMBL" id="MDT0593364.1"/>
    </source>
</evidence>
<reference evidence="1 2" key="1">
    <citation type="submission" date="2023-09" db="EMBL/GenBank/DDBJ databases">
        <authorList>
            <person name="Rey-Velasco X."/>
        </authorList>
    </citation>
    <scope>NUCLEOTIDE SEQUENCE [LARGE SCALE GENOMIC DNA]</scope>
    <source>
        <strain evidence="1 2">P117</strain>
    </source>
</reference>
<dbReference type="Proteomes" id="UP001253545">
    <property type="component" value="Unassembled WGS sequence"/>
</dbReference>
<dbReference type="Gene3D" id="3.40.50.1820">
    <property type="entry name" value="alpha/beta hydrolase"/>
    <property type="match status" value="1"/>
</dbReference>
<organism evidence="1 2">
    <name type="scientific">Glaciecola petra</name>
    <dbReference type="NCBI Taxonomy" id="3075602"/>
    <lineage>
        <taxon>Bacteria</taxon>
        <taxon>Pseudomonadati</taxon>
        <taxon>Pseudomonadota</taxon>
        <taxon>Gammaproteobacteria</taxon>
        <taxon>Alteromonadales</taxon>
        <taxon>Alteromonadaceae</taxon>
        <taxon>Glaciecola</taxon>
    </lineage>
</organism>
<dbReference type="SUPFAM" id="SSF53474">
    <property type="entry name" value="alpha/beta-Hydrolases"/>
    <property type="match status" value="1"/>
</dbReference>
<dbReference type="GO" id="GO:0016787">
    <property type="term" value="F:hydrolase activity"/>
    <property type="evidence" value="ECO:0007669"/>
    <property type="project" value="UniProtKB-KW"/>
</dbReference>
<dbReference type="PANTHER" id="PTHR35602:SF3">
    <property type="entry name" value="ESTERASE YQIA"/>
    <property type="match status" value="1"/>
</dbReference>
<evidence type="ECO:0000313" key="2">
    <source>
        <dbReference type="Proteomes" id="UP001253545"/>
    </source>
</evidence>
<keyword evidence="1" id="KW-0378">Hydrolase</keyword>
<dbReference type="Pfam" id="PF05728">
    <property type="entry name" value="UPF0227"/>
    <property type="match status" value="1"/>
</dbReference>
<protein>
    <submittedName>
        <fullName evidence="1">YqiA/YcfP family alpha/beta fold hydrolase</fullName>
    </submittedName>
</protein>
<proteinExistence type="predicted"/>
<accession>A0ABU2ZLZ5</accession>